<proteinExistence type="inferred from homology"/>
<reference evidence="8" key="2">
    <citation type="journal article" date="2009" name="Genome Res.">
        <title>Comparative genomic analyses of the human fungal pathogens Coccidioides and their relatives.</title>
        <authorList>
            <person name="Sharpton T.J."/>
            <person name="Stajich J.E."/>
            <person name="Rounsley S.D."/>
            <person name="Gardner M.J."/>
            <person name="Wortman J.R."/>
            <person name="Jordar V.S."/>
            <person name="Maiti R."/>
            <person name="Kodira C.D."/>
            <person name="Neafsey D.E."/>
            <person name="Zeng Q."/>
            <person name="Hung C.-Y."/>
            <person name="McMahan C."/>
            <person name="Muszewska A."/>
            <person name="Grynberg M."/>
            <person name="Mandel M.A."/>
            <person name="Kellner E.M."/>
            <person name="Barker B.M."/>
            <person name="Galgiani J.N."/>
            <person name="Orbach M.J."/>
            <person name="Kirkland T.N."/>
            <person name="Cole G.T."/>
            <person name="Henn M.R."/>
            <person name="Birren B.W."/>
            <person name="Taylor J.W."/>
        </authorList>
    </citation>
    <scope>NUCLEOTIDE SEQUENCE [LARGE SCALE GENOMIC DNA]</scope>
    <source>
        <strain evidence="8">RMSCC 3488</strain>
    </source>
</reference>
<evidence type="ECO:0000313" key="7">
    <source>
        <dbReference type="EMBL" id="KMM65830.1"/>
    </source>
</evidence>
<evidence type="ECO:0000256" key="2">
    <source>
        <dbReference type="ARBA" id="ARBA00009530"/>
    </source>
</evidence>
<evidence type="ECO:0008006" key="9">
    <source>
        <dbReference type="Google" id="ProtNLM"/>
    </source>
</evidence>
<feature type="compositionally biased region" description="Low complexity" evidence="6">
    <location>
        <begin position="259"/>
        <end position="268"/>
    </location>
</feature>
<evidence type="ECO:0000256" key="5">
    <source>
        <dbReference type="ARBA" id="ARBA00023136"/>
    </source>
</evidence>
<evidence type="ECO:0000313" key="8">
    <source>
        <dbReference type="Proteomes" id="UP000054567"/>
    </source>
</evidence>
<dbReference type="InterPro" id="IPR000612">
    <property type="entry name" value="PMP3"/>
</dbReference>
<evidence type="ECO:0000256" key="1">
    <source>
        <dbReference type="ARBA" id="ARBA00004370"/>
    </source>
</evidence>
<dbReference type="Proteomes" id="UP000054567">
    <property type="component" value="Unassembled WGS sequence"/>
</dbReference>
<organism evidence="7 8">
    <name type="scientific">Coccidioides posadasii RMSCC 3488</name>
    <dbReference type="NCBI Taxonomy" id="454284"/>
    <lineage>
        <taxon>Eukaryota</taxon>
        <taxon>Fungi</taxon>
        <taxon>Dikarya</taxon>
        <taxon>Ascomycota</taxon>
        <taxon>Pezizomycotina</taxon>
        <taxon>Eurotiomycetes</taxon>
        <taxon>Eurotiomycetidae</taxon>
        <taxon>Onygenales</taxon>
        <taxon>Onygenaceae</taxon>
        <taxon>Coccidioides</taxon>
    </lineage>
</organism>
<gene>
    <name evidence="7" type="ORF">CPAG_02173</name>
</gene>
<keyword evidence="5" id="KW-0472">Membrane</keyword>
<dbReference type="EMBL" id="DS268109">
    <property type="protein sequence ID" value="KMM65830.1"/>
    <property type="molecule type" value="Genomic_DNA"/>
</dbReference>
<keyword evidence="3" id="KW-0812">Transmembrane</keyword>
<protein>
    <recommendedName>
        <fullName evidence="9">Stress response RCI peptide</fullName>
    </recommendedName>
</protein>
<accession>A0A0J6F989</accession>
<reference evidence="8" key="3">
    <citation type="journal article" date="2010" name="Genome Res.">
        <title>Population genomic sequencing of Coccidioides fungi reveals recent hybridization and transposon control.</title>
        <authorList>
            <person name="Neafsey D.E."/>
            <person name="Barker B.M."/>
            <person name="Sharpton T.J."/>
            <person name="Stajich J.E."/>
            <person name="Park D.J."/>
            <person name="Whiston E."/>
            <person name="Hung C.-Y."/>
            <person name="McMahan C."/>
            <person name="White J."/>
            <person name="Sykes S."/>
            <person name="Heiman D."/>
            <person name="Young S."/>
            <person name="Zeng Q."/>
            <person name="Abouelleil A."/>
            <person name="Aftuck L."/>
            <person name="Bessette D."/>
            <person name="Brown A."/>
            <person name="FitzGerald M."/>
            <person name="Lui A."/>
            <person name="Macdonald J.P."/>
            <person name="Priest M."/>
            <person name="Orbach M.J."/>
            <person name="Galgiani J.N."/>
            <person name="Kirkland T.N."/>
            <person name="Cole G.T."/>
            <person name="Birren B.W."/>
            <person name="Henn M.R."/>
            <person name="Taylor J.W."/>
            <person name="Rounsley S.D."/>
        </authorList>
    </citation>
    <scope>NUCLEOTIDE SEQUENCE [LARGE SCALE GENOMIC DNA]</scope>
    <source>
        <strain evidence="8">RMSCC 3488</strain>
    </source>
</reference>
<feature type="compositionally biased region" description="Polar residues" evidence="6">
    <location>
        <begin position="216"/>
        <end position="231"/>
    </location>
</feature>
<dbReference type="Pfam" id="PF01679">
    <property type="entry name" value="Pmp3"/>
    <property type="match status" value="1"/>
</dbReference>
<dbReference type="VEuPathDB" id="FungiDB:CPAG_02173"/>
<feature type="region of interest" description="Disordered" evidence="6">
    <location>
        <begin position="209"/>
        <end position="292"/>
    </location>
</feature>
<dbReference type="PANTHER" id="PTHR21659">
    <property type="entry name" value="HYDROPHOBIC PROTEIN RCI2 LOW TEMPERATURE AND SALT RESPONSIVE PROTEIN LTI6 -RELATED"/>
    <property type="match status" value="1"/>
</dbReference>
<sequence>MANPKPSTARRQRKAAFKSVISRMEDPLTCPDGVSGERVPRDADEATCSPPTRVAPSQRHDRSGQCSSLSPKATVNRIDEQRQQHHVPIPPALSTAYIYWPDNFHKLRFFTASPCAPPTCSSGSLLSCSPPVAVWIKVGICSADSIINIALCCLGYVPGLLHAWYIILKYPEPYDEYPDGYQPIVGSGTHHDPENGSVTYYYVAHHHRDNNRSPHNHISPQRSYGATQQNAPGVPPPSTKPAPPVPPQHPSQQNEPARGESSGQGSSSRPHDGSRPPPTYAEAVKGDYKIQS</sequence>
<dbReference type="AlphaFoldDB" id="A0A0J6F989"/>
<dbReference type="PANTHER" id="PTHR21659:SF57">
    <property type="entry name" value="PLASMA MEMBRANE PROTEOLIPID 31"/>
    <property type="match status" value="1"/>
</dbReference>
<comment type="similarity">
    <text evidence="2">Belongs to the UPF0057 (PMP3) family.</text>
</comment>
<evidence type="ECO:0000256" key="3">
    <source>
        <dbReference type="ARBA" id="ARBA00022692"/>
    </source>
</evidence>
<comment type="subcellular location">
    <subcellularLocation>
        <location evidence="1">Membrane</location>
    </subcellularLocation>
</comment>
<dbReference type="OrthoDB" id="2802411at2759"/>
<reference evidence="7 8" key="1">
    <citation type="submission" date="2007-06" db="EMBL/GenBank/DDBJ databases">
        <title>The Genome Sequence of Coccidioides posadasii RMSCC_3488.</title>
        <authorList>
            <consortium name="Coccidioides Genome Resources Consortium"/>
            <consortium name="The Broad Institute Genome Sequencing Platform"/>
            <person name="Henn M.R."/>
            <person name="Sykes S."/>
            <person name="Young S."/>
            <person name="Jaffe D."/>
            <person name="Berlin A."/>
            <person name="Alvarez P."/>
            <person name="Butler J."/>
            <person name="Gnerre S."/>
            <person name="Grabherr M."/>
            <person name="Mauceli E."/>
            <person name="Brockman W."/>
            <person name="Kodira C."/>
            <person name="Alvarado L."/>
            <person name="Zeng Q."/>
            <person name="Crawford M."/>
            <person name="Antoine C."/>
            <person name="Devon K."/>
            <person name="Galgiani J."/>
            <person name="Orsborn K."/>
            <person name="Lewis M.L."/>
            <person name="Nusbaum C."/>
            <person name="Galagan J."/>
            <person name="Birren B."/>
        </authorList>
    </citation>
    <scope>NUCLEOTIDE SEQUENCE [LARGE SCALE GENOMIC DNA]</scope>
    <source>
        <strain evidence="7 8">RMSCC 3488</strain>
    </source>
</reference>
<dbReference type="GO" id="GO:0016020">
    <property type="term" value="C:membrane"/>
    <property type="evidence" value="ECO:0007669"/>
    <property type="project" value="UniProtKB-SubCell"/>
</dbReference>
<feature type="region of interest" description="Disordered" evidence="6">
    <location>
        <begin position="1"/>
        <end position="70"/>
    </location>
</feature>
<name>A0A0J6F989_COCPO</name>
<evidence type="ECO:0000256" key="6">
    <source>
        <dbReference type="SAM" id="MobiDB-lite"/>
    </source>
</evidence>
<evidence type="ECO:0000256" key="4">
    <source>
        <dbReference type="ARBA" id="ARBA00022989"/>
    </source>
</evidence>
<keyword evidence="4" id="KW-1133">Transmembrane helix</keyword>
<feature type="compositionally biased region" description="Pro residues" evidence="6">
    <location>
        <begin position="233"/>
        <end position="249"/>
    </location>
</feature>